<organism evidence="2 3">
    <name type="scientific">Geodermatophilus pulveris</name>
    <dbReference type="NCBI Taxonomy" id="1564159"/>
    <lineage>
        <taxon>Bacteria</taxon>
        <taxon>Bacillati</taxon>
        <taxon>Actinomycetota</taxon>
        <taxon>Actinomycetes</taxon>
        <taxon>Geodermatophilales</taxon>
        <taxon>Geodermatophilaceae</taxon>
        <taxon>Geodermatophilus</taxon>
    </lineage>
</organism>
<dbReference type="AlphaFoldDB" id="A0A239AVN2"/>
<dbReference type="GO" id="GO:0003824">
    <property type="term" value="F:catalytic activity"/>
    <property type="evidence" value="ECO:0007669"/>
    <property type="project" value="UniProtKB-ARBA"/>
</dbReference>
<dbReference type="RefSeq" id="WP_089303762.1">
    <property type="nucleotide sequence ID" value="NZ_FZOO01000001.1"/>
</dbReference>
<evidence type="ECO:0000313" key="3">
    <source>
        <dbReference type="Proteomes" id="UP000198373"/>
    </source>
</evidence>
<dbReference type="InterPro" id="IPR052897">
    <property type="entry name" value="Sec-Metab_Biosynth_Hydrolase"/>
</dbReference>
<dbReference type="Proteomes" id="UP000198373">
    <property type="component" value="Unassembled WGS sequence"/>
</dbReference>
<dbReference type="Pfam" id="PF12697">
    <property type="entry name" value="Abhydrolase_6"/>
    <property type="match status" value="1"/>
</dbReference>
<dbReference type="PANTHER" id="PTHR37017">
    <property type="entry name" value="AB HYDROLASE-1 DOMAIN-CONTAINING PROTEIN-RELATED"/>
    <property type="match status" value="1"/>
</dbReference>
<dbReference type="OrthoDB" id="64996at2"/>
<feature type="domain" description="AB hydrolase-1" evidence="1">
    <location>
        <begin position="5"/>
        <end position="218"/>
    </location>
</feature>
<keyword evidence="3" id="KW-1185">Reference proteome</keyword>
<sequence length="228" mass="23601">MTATLLLVHGAWHGSWCWGPLRDALGGDVDVRTVDLPSVGDDPAALGDLAADAATVRAALDGLDGPVVVLGHSYGGAVVTEAVTAGSGVAHLVYLCAFQLDAGDSLLGAVGGQEPPWWEDVQGTAVRAATPEQVFYNGVSPELTRDAVSRLGLQSRASLEQPLTDAAWRAVPSTYVVCEQDQAIPVPAQEAMSSRAGDVLRLPAGHSPFLSHPAELAALLRPVLDRAG</sequence>
<dbReference type="SUPFAM" id="SSF53474">
    <property type="entry name" value="alpha/beta-Hydrolases"/>
    <property type="match status" value="1"/>
</dbReference>
<proteinExistence type="predicted"/>
<dbReference type="PANTHER" id="PTHR37017:SF11">
    <property type="entry name" value="ESTERASE_LIPASE_THIOESTERASE DOMAIN-CONTAINING PROTEIN"/>
    <property type="match status" value="1"/>
</dbReference>
<dbReference type="InterPro" id="IPR029058">
    <property type="entry name" value="AB_hydrolase_fold"/>
</dbReference>
<evidence type="ECO:0000259" key="1">
    <source>
        <dbReference type="Pfam" id="PF12697"/>
    </source>
</evidence>
<evidence type="ECO:0000313" key="2">
    <source>
        <dbReference type="EMBL" id="SNR99023.1"/>
    </source>
</evidence>
<reference evidence="3" key="1">
    <citation type="submission" date="2017-06" db="EMBL/GenBank/DDBJ databases">
        <authorList>
            <person name="Varghese N."/>
            <person name="Submissions S."/>
        </authorList>
    </citation>
    <scope>NUCLEOTIDE SEQUENCE [LARGE SCALE GENOMIC DNA]</scope>
    <source>
        <strain evidence="3">DSM 46839</strain>
    </source>
</reference>
<dbReference type="EMBL" id="FZOO01000001">
    <property type="protein sequence ID" value="SNR99023.1"/>
    <property type="molecule type" value="Genomic_DNA"/>
</dbReference>
<protein>
    <submittedName>
        <fullName evidence="2">Pimeloyl-ACP methyl ester carboxylesterase</fullName>
    </submittedName>
</protein>
<dbReference type="InterPro" id="IPR000073">
    <property type="entry name" value="AB_hydrolase_1"/>
</dbReference>
<gene>
    <name evidence="2" type="ORF">SAMN06893096_101227</name>
</gene>
<name>A0A239AVN2_9ACTN</name>
<accession>A0A239AVN2</accession>
<dbReference type="Gene3D" id="3.40.50.1820">
    <property type="entry name" value="alpha/beta hydrolase"/>
    <property type="match status" value="1"/>
</dbReference>